<dbReference type="Proteomes" id="UP001209540">
    <property type="component" value="Unassembled WGS sequence"/>
</dbReference>
<accession>A0AAD5KJY7</accession>
<gene>
    <name evidence="1" type="ORF">BDA99DRAFT_569250</name>
</gene>
<evidence type="ECO:0000313" key="2">
    <source>
        <dbReference type="Proteomes" id="UP001209540"/>
    </source>
</evidence>
<dbReference type="EMBL" id="JAIXMP010000005">
    <property type="protein sequence ID" value="KAI9273008.1"/>
    <property type="molecule type" value="Genomic_DNA"/>
</dbReference>
<dbReference type="AlphaFoldDB" id="A0AAD5KJY7"/>
<comment type="caution">
    <text evidence="1">The sequence shown here is derived from an EMBL/GenBank/DDBJ whole genome shotgun (WGS) entry which is preliminary data.</text>
</comment>
<reference evidence="1" key="1">
    <citation type="journal article" date="2022" name="IScience">
        <title>Evolution of zygomycete secretomes and the origins of terrestrial fungal ecologies.</title>
        <authorList>
            <person name="Chang Y."/>
            <person name="Wang Y."/>
            <person name="Mondo S."/>
            <person name="Ahrendt S."/>
            <person name="Andreopoulos W."/>
            <person name="Barry K."/>
            <person name="Beard J."/>
            <person name="Benny G.L."/>
            <person name="Blankenship S."/>
            <person name="Bonito G."/>
            <person name="Cuomo C."/>
            <person name="Desiro A."/>
            <person name="Gervers K.A."/>
            <person name="Hundley H."/>
            <person name="Kuo A."/>
            <person name="LaButti K."/>
            <person name="Lang B.F."/>
            <person name="Lipzen A."/>
            <person name="O'Donnell K."/>
            <person name="Pangilinan J."/>
            <person name="Reynolds N."/>
            <person name="Sandor L."/>
            <person name="Smith M.E."/>
            <person name="Tsang A."/>
            <person name="Grigoriev I.V."/>
            <person name="Stajich J.E."/>
            <person name="Spatafora J.W."/>
        </authorList>
    </citation>
    <scope>NUCLEOTIDE SEQUENCE</scope>
    <source>
        <strain evidence="1">RSA 2281</strain>
    </source>
</reference>
<keyword evidence="2" id="KW-1185">Reference proteome</keyword>
<evidence type="ECO:0000313" key="1">
    <source>
        <dbReference type="EMBL" id="KAI9273008.1"/>
    </source>
</evidence>
<protein>
    <submittedName>
        <fullName evidence="1">Uncharacterized protein</fullName>
    </submittedName>
</protein>
<proteinExistence type="predicted"/>
<sequence>MLLVGDESKREREAPVVFFVTNTFGSSAHPDLLVYLFVVSALTSLGGDAKPGAPMKRSGYKIDERRWGRSKRLYDNKNKSKEANSSLRSLASSKSYFGAKCSIIPSRTTNERESRKIHHRIRFTAIMMGTTHAWERSTTYILQEHPVTWIKYICRYQVYNIYTHSRNSSFFLSLSHIY</sequence>
<organism evidence="1 2">
    <name type="scientific">Phascolomyces articulosus</name>
    <dbReference type="NCBI Taxonomy" id="60185"/>
    <lineage>
        <taxon>Eukaryota</taxon>
        <taxon>Fungi</taxon>
        <taxon>Fungi incertae sedis</taxon>
        <taxon>Mucoromycota</taxon>
        <taxon>Mucoromycotina</taxon>
        <taxon>Mucoromycetes</taxon>
        <taxon>Mucorales</taxon>
        <taxon>Lichtheimiaceae</taxon>
        <taxon>Phascolomyces</taxon>
    </lineage>
</organism>
<reference evidence="1" key="2">
    <citation type="submission" date="2023-02" db="EMBL/GenBank/DDBJ databases">
        <authorList>
            <consortium name="DOE Joint Genome Institute"/>
            <person name="Mondo S.J."/>
            <person name="Chang Y."/>
            <person name="Wang Y."/>
            <person name="Ahrendt S."/>
            <person name="Andreopoulos W."/>
            <person name="Barry K."/>
            <person name="Beard J."/>
            <person name="Benny G.L."/>
            <person name="Blankenship S."/>
            <person name="Bonito G."/>
            <person name="Cuomo C."/>
            <person name="Desiro A."/>
            <person name="Gervers K.A."/>
            <person name="Hundley H."/>
            <person name="Kuo A."/>
            <person name="LaButti K."/>
            <person name="Lang B.F."/>
            <person name="Lipzen A."/>
            <person name="O'Donnell K."/>
            <person name="Pangilinan J."/>
            <person name="Reynolds N."/>
            <person name="Sandor L."/>
            <person name="Smith M.W."/>
            <person name="Tsang A."/>
            <person name="Grigoriev I.V."/>
            <person name="Stajich J.E."/>
            <person name="Spatafora J.W."/>
        </authorList>
    </citation>
    <scope>NUCLEOTIDE SEQUENCE</scope>
    <source>
        <strain evidence="1">RSA 2281</strain>
    </source>
</reference>
<name>A0AAD5KJY7_9FUNG</name>